<evidence type="ECO:0000313" key="4">
    <source>
        <dbReference type="Proteomes" id="UP001234495"/>
    </source>
</evidence>
<proteinExistence type="inferred from homology"/>
<sequence length="74" mass="8924">MKSFYHYLLKYRQPKPLDEIAVFANDAYLDHGFPKNSTNYDELSTYLEMHGHYLPSMAIFDEAWQRYESDILKR</sequence>
<dbReference type="Proteomes" id="UP001234495">
    <property type="component" value="Unassembled WGS sequence"/>
</dbReference>
<dbReference type="InterPro" id="IPR023089">
    <property type="entry name" value="YozE_SAM-like"/>
</dbReference>
<protein>
    <recommendedName>
        <fullName evidence="1">UPF0346 protein J2S19_000138</fullName>
    </recommendedName>
</protein>
<evidence type="ECO:0000259" key="2">
    <source>
        <dbReference type="Pfam" id="PF06855"/>
    </source>
</evidence>
<gene>
    <name evidence="3" type="ORF">J2S19_000138</name>
</gene>
<reference evidence="3 4" key="1">
    <citation type="submission" date="2023-07" db="EMBL/GenBank/DDBJ databases">
        <title>Genomic Encyclopedia of Type Strains, Phase IV (KMG-IV): sequencing the most valuable type-strain genomes for metagenomic binning, comparative biology and taxonomic classification.</title>
        <authorList>
            <person name="Goeker M."/>
        </authorList>
    </citation>
    <scope>NUCLEOTIDE SEQUENCE [LARGE SCALE GENOMIC DNA]</scope>
    <source>
        <strain evidence="3 4">DSM 29005</strain>
    </source>
</reference>
<evidence type="ECO:0000256" key="1">
    <source>
        <dbReference type="HAMAP-Rule" id="MF_01538"/>
    </source>
</evidence>
<dbReference type="SUPFAM" id="SSF140652">
    <property type="entry name" value="YozE-like"/>
    <property type="match status" value="1"/>
</dbReference>
<dbReference type="InterPro" id="IPR036806">
    <property type="entry name" value="YozE_SAM-like_sf"/>
</dbReference>
<evidence type="ECO:0000313" key="3">
    <source>
        <dbReference type="EMBL" id="MDQ0228888.1"/>
    </source>
</evidence>
<dbReference type="Gene3D" id="1.10.150.260">
    <property type="entry name" value="YozE SAM-like"/>
    <property type="match status" value="1"/>
</dbReference>
<dbReference type="Pfam" id="PF06855">
    <property type="entry name" value="YozE_SAM_like"/>
    <property type="match status" value="1"/>
</dbReference>
<dbReference type="InterPro" id="IPR010673">
    <property type="entry name" value="UPF0346"/>
</dbReference>
<accession>A0ABT9ZBA6</accession>
<comment type="caution">
    <text evidence="3">The sequence shown here is derived from an EMBL/GenBank/DDBJ whole genome shotgun (WGS) entry which is preliminary data.</text>
</comment>
<dbReference type="NCBIfam" id="NF010193">
    <property type="entry name" value="PRK13672.1"/>
    <property type="match status" value="1"/>
</dbReference>
<dbReference type="RefSeq" id="WP_307335652.1">
    <property type="nucleotide sequence ID" value="NZ_JAUSUD010000001.1"/>
</dbReference>
<name>A0ABT9ZBA6_9BACI</name>
<feature type="domain" description="YozE SAM-like" evidence="2">
    <location>
        <begin position="3"/>
        <end position="68"/>
    </location>
</feature>
<keyword evidence="4" id="KW-1185">Reference proteome</keyword>
<dbReference type="EMBL" id="JAUSUD010000001">
    <property type="protein sequence ID" value="MDQ0228888.1"/>
    <property type="molecule type" value="Genomic_DNA"/>
</dbReference>
<organism evidence="3 4">
    <name type="scientific">Metabacillus malikii</name>
    <dbReference type="NCBI Taxonomy" id="1504265"/>
    <lineage>
        <taxon>Bacteria</taxon>
        <taxon>Bacillati</taxon>
        <taxon>Bacillota</taxon>
        <taxon>Bacilli</taxon>
        <taxon>Bacillales</taxon>
        <taxon>Bacillaceae</taxon>
        <taxon>Metabacillus</taxon>
    </lineage>
</organism>
<dbReference type="PIRSF" id="PIRSF037262">
    <property type="entry name" value="UCP037262"/>
    <property type="match status" value="1"/>
</dbReference>
<dbReference type="HAMAP" id="MF_01538">
    <property type="entry name" value="UPF0346"/>
    <property type="match status" value="1"/>
</dbReference>
<comment type="similarity">
    <text evidence="1">Belongs to the UPF0346 family.</text>
</comment>